<feature type="region of interest" description="Disordered" evidence="1">
    <location>
        <begin position="102"/>
        <end position="125"/>
    </location>
</feature>
<dbReference type="EMBL" id="CAJNAP010000012">
    <property type="protein sequence ID" value="CAE6502013.1"/>
    <property type="molecule type" value="Genomic_DNA"/>
</dbReference>
<dbReference type="Proteomes" id="UP000601736">
    <property type="component" value="Unassembled WGS sequence"/>
</dbReference>
<accession>A0A8H8Z037</accession>
<proteinExistence type="predicted"/>
<sequence>MLFEELIVLYYFPYPSRSKLKSCHFELIMNNTLMEQLMNKAGISVALLIILASSTTFVQADAPLKEALETRKESMEKEREIYKDAHEQEREARKKFEEIAREERKHREEMNRKIHKHENEKYREEEKRIEEIERSFWNGTTIK</sequence>
<gene>
    <name evidence="2" type="ORF">NMYAN_20148</name>
</gene>
<evidence type="ECO:0000313" key="2">
    <source>
        <dbReference type="EMBL" id="CAE6502013.1"/>
    </source>
</evidence>
<name>A0A8H8Z037_9PROT</name>
<comment type="caution">
    <text evidence="2">The sequence shown here is derived from an EMBL/GenBank/DDBJ whole genome shotgun (WGS) entry which is preliminary data.</text>
</comment>
<protein>
    <submittedName>
        <fullName evidence="2">Uncharacterized protein</fullName>
    </submittedName>
</protein>
<dbReference type="AlphaFoldDB" id="A0A8H8Z037"/>
<evidence type="ECO:0000256" key="1">
    <source>
        <dbReference type="SAM" id="MobiDB-lite"/>
    </source>
</evidence>
<organism evidence="2 3">
    <name type="scientific">Nitrosomonas nitrosa</name>
    <dbReference type="NCBI Taxonomy" id="52442"/>
    <lineage>
        <taxon>Bacteria</taxon>
        <taxon>Pseudomonadati</taxon>
        <taxon>Pseudomonadota</taxon>
        <taxon>Betaproteobacteria</taxon>
        <taxon>Nitrosomonadales</taxon>
        <taxon>Nitrosomonadaceae</taxon>
        <taxon>Nitrosomonas</taxon>
    </lineage>
</organism>
<reference evidence="2" key="1">
    <citation type="submission" date="2021-02" db="EMBL/GenBank/DDBJ databases">
        <authorList>
            <person name="Han P."/>
        </authorList>
    </citation>
    <scope>NUCLEOTIDE SEQUENCE</scope>
    <source>
        <strain evidence="2">Nitrosomonas nitrosa 18-3D</strain>
    </source>
</reference>
<evidence type="ECO:0000313" key="3">
    <source>
        <dbReference type="Proteomes" id="UP000601736"/>
    </source>
</evidence>